<evidence type="ECO:0000313" key="2">
    <source>
        <dbReference type="EMBL" id="ODV58248.1"/>
    </source>
</evidence>
<dbReference type="EMBL" id="KV454486">
    <property type="protein sequence ID" value="ODV59478.1"/>
    <property type="molecule type" value="Genomic_DNA"/>
</dbReference>
<accession>A0A1D2V9D0</accession>
<dbReference type="Pfam" id="PF14033">
    <property type="entry name" value="DUF4246"/>
    <property type="match status" value="1"/>
</dbReference>
<dbReference type="GeneID" id="30962191"/>
<organism evidence="2 4">
    <name type="scientific">Ascoidea rubescens DSM 1968</name>
    <dbReference type="NCBI Taxonomy" id="1344418"/>
    <lineage>
        <taxon>Eukaryota</taxon>
        <taxon>Fungi</taxon>
        <taxon>Dikarya</taxon>
        <taxon>Ascomycota</taxon>
        <taxon>Saccharomycotina</taxon>
        <taxon>Saccharomycetes</taxon>
        <taxon>Ascoideaceae</taxon>
        <taxon>Ascoidea</taxon>
    </lineage>
</organism>
<dbReference type="RefSeq" id="XP_020045785.1">
    <property type="nucleotide sequence ID" value="XM_020195169.1"/>
</dbReference>
<dbReference type="Proteomes" id="UP000095038">
    <property type="component" value="Unassembled WGS sequence"/>
</dbReference>
<reference evidence="2" key="1">
    <citation type="journal article" date="2016" name="Proc. Natl. Acad. Sci. U.S.A.">
        <title>Comparative genomics of biotechnologically important yeasts.</title>
        <authorList>
            <person name="Riley R."/>
            <person name="Haridas S."/>
            <person name="Wolfe K.H."/>
            <person name="Lopes M.R."/>
            <person name="Hittinger C.T."/>
            <person name="Goeker M."/>
            <person name="Salamov A.A."/>
            <person name="Wisecaver J.H."/>
            <person name="Long T.M."/>
            <person name="Calvey C.H."/>
            <person name="Aerts A.L."/>
            <person name="Barry K.W."/>
            <person name="Choi C."/>
            <person name="Clum A."/>
            <person name="Coughlan A.Y."/>
            <person name="Deshpande S."/>
            <person name="Douglass A.P."/>
            <person name="Hanson S.J."/>
            <person name="Klenk H.-P."/>
            <person name="LaButti K.M."/>
            <person name="Lapidus A."/>
            <person name="Lindquist E.A."/>
            <person name="Lipzen A.M."/>
            <person name="Meier-Kolthoff J.P."/>
            <person name="Ohm R.A."/>
            <person name="Otillar R.P."/>
            <person name="Pangilinan J.L."/>
            <person name="Peng Y."/>
            <person name="Rokas A."/>
            <person name="Rosa C.A."/>
            <person name="Scheuner C."/>
            <person name="Sibirny A.A."/>
            <person name="Slot J.C."/>
            <person name="Stielow J.B."/>
            <person name="Sun H."/>
            <person name="Kurtzman C.P."/>
            <person name="Blackwell M."/>
            <person name="Grigoriev I.V."/>
            <person name="Jeffries T.W."/>
        </authorList>
    </citation>
    <scope>NUCLEOTIDE SEQUENCE</scope>
    <source>
        <strain evidence="2">DSM 1968</strain>
    </source>
</reference>
<feature type="domain" description="DUF4246" evidence="1">
    <location>
        <begin position="96"/>
        <end position="498"/>
    </location>
</feature>
<gene>
    <name evidence="2" type="ORF">ASCRUDRAFT_10300</name>
    <name evidence="3" type="ORF">ASCRUDRAFT_9517</name>
</gene>
<reference evidence="4" key="2">
    <citation type="submission" date="2016-05" db="EMBL/GenBank/DDBJ databases">
        <title>Comparative genomics of biotechnologically important yeasts.</title>
        <authorList>
            <consortium name="DOE Joint Genome Institute"/>
            <person name="Riley R."/>
            <person name="Haridas S."/>
            <person name="Wolfe K.H."/>
            <person name="Lopes M.R."/>
            <person name="Hittinger C.T."/>
            <person name="Goker M."/>
            <person name="Salamov A."/>
            <person name="Wisecaver J."/>
            <person name="Long T.M."/>
            <person name="Aerts A.L."/>
            <person name="Barry K."/>
            <person name="Choi C."/>
            <person name="Clum A."/>
            <person name="Coughlan A.Y."/>
            <person name="Deshpande S."/>
            <person name="Douglass A.P."/>
            <person name="Hanson S.J."/>
            <person name="Klenk H.-P."/>
            <person name="Labutti K."/>
            <person name="Lapidus A."/>
            <person name="Lindquist E."/>
            <person name="Lipzen A."/>
            <person name="Meier-Kolthoff J.P."/>
            <person name="Ohm R.A."/>
            <person name="Otillar R.P."/>
            <person name="Pangilinan J."/>
            <person name="Peng Y."/>
            <person name="Rokas A."/>
            <person name="Rosa C.A."/>
            <person name="Scheuner C."/>
            <person name="Sibirny A.A."/>
            <person name="Slot J.C."/>
            <person name="Stielow J.B."/>
            <person name="Sun H."/>
            <person name="Kurtzman C.P."/>
            <person name="Blackwell M."/>
            <person name="Grigoriev I.V."/>
            <person name="Jeffries T.W."/>
        </authorList>
    </citation>
    <scope>NUCLEOTIDE SEQUENCE [LARGE SCALE GENOMIC DNA]</scope>
    <source>
        <strain evidence="4">DSM 1968</strain>
    </source>
</reference>
<protein>
    <recommendedName>
        <fullName evidence="1">DUF4246 domain-containing protein</fullName>
    </recommendedName>
</protein>
<dbReference type="EMBL" id="KV454493">
    <property type="protein sequence ID" value="ODV58248.1"/>
    <property type="molecule type" value="Genomic_DNA"/>
</dbReference>
<dbReference type="InterPro" id="IPR049192">
    <property type="entry name" value="DUF4246_C"/>
</dbReference>
<sequence>MSFITYHNFLIPIRPNIVFDLQLISYEIRSKPNWSTKYQDPTIRSKWEREIRSGLLKRSYHYDNLDHLIKYVFDHLKYFHYIQSVTEDKYDCGLIDYIFCKDDIINPDLKTKFLKSAQNLEANEPKDYHPNSNDQVLDLLHPSLYTLRYGYSPVLIDNKLKIVEHADAYKPNRSTYKISQYISENFQWLPTVFKFNKSSDAYEIQSYINNLHPFKYTDLYNDIQKIFNSCLNGLSLVLSRAETDALNTFETFNKSISIPFASQEIYDESFQSLVDGLKEKAEYLDYGFQYDVESYIEKLYDDGTTTKHLLPYSNKSLKFPIEEKDFKVDLLNLKELYPELKVIVKLANIELTPENPTYNGGSWHVEGCDNEKIVATILYYYENDNITGSSISFRAPVACEDFYEYEQDATGPVWDLYSLSRESRAVSNQGHINCTENRLLVFPNFLQHHVNKFSLLDKTKPGTRKILCFFVVDPSLGDETPVFSTSDVPIQRKDWWDDQEYKEEFKKYLTDETRLQIQELIHNNKVKFEWPILLEESKTLRLQLMKERSSQDKDESNVFNNKFCLCEH</sequence>
<evidence type="ECO:0000259" key="1">
    <source>
        <dbReference type="Pfam" id="PF14033"/>
    </source>
</evidence>
<dbReference type="PANTHER" id="PTHR33119:SF1">
    <property type="entry name" value="FE2OG DIOXYGENASE DOMAIN-CONTAINING PROTEIN"/>
    <property type="match status" value="1"/>
</dbReference>
<dbReference type="RefSeq" id="XP_020044555.1">
    <property type="nucleotide sequence ID" value="XM_020188555.1"/>
</dbReference>
<dbReference type="PANTHER" id="PTHR33119">
    <property type="entry name" value="IFI3P"/>
    <property type="match status" value="1"/>
</dbReference>
<dbReference type="STRING" id="1344418.A0A1D2V9D0"/>
<name>A0A1D2V9D0_9ASCO</name>
<dbReference type="GeneID" id="30968805"/>
<proteinExistence type="predicted"/>
<dbReference type="InterPro" id="IPR025340">
    <property type="entry name" value="DUF4246"/>
</dbReference>
<dbReference type="AlphaFoldDB" id="A0A1D2V9D0"/>
<dbReference type="OrthoDB" id="415532at2759"/>
<evidence type="ECO:0000313" key="3">
    <source>
        <dbReference type="EMBL" id="ODV59478.1"/>
    </source>
</evidence>
<evidence type="ECO:0000313" key="4">
    <source>
        <dbReference type="Proteomes" id="UP000095038"/>
    </source>
</evidence>
<keyword evidence="4" id="KW-1185">Reference proteome</keyword>